<evidence type="ECO:0000313" key="2">
    <source>
        <dbReference type="EMBL" id="RHA64854.1"/>
    </source>
</evidence>
<evidence type="ECO:0000313" key="7">
    <source>
        <dbReference type="Proteomes" id="UP000283586"/>
    </source>
</evidence>
<dbReference type="EMBL" id="WGGT01000015">
    <property type="protein sequence ID" value="MVQ46483.1"/>
    <property type="molecule type" value="Genomic_DNA"/>
</dbReference>
<accession>A0A3R6GZC2</accession>
<evidence type="ECO:0000313" key="4">
    <source>
        <dbReference type="EMBL" id="RHG29697.1"/>
    </source>
</evidence>
<reference evidence="1 10" key="2">
    <citation type="submission" date="2019-10" db="EMBL/GenBank/DDBJ databases">
        <title>Roseburia spp. ameliorate alcoholic fatty liver via restoration of gut barrier function.</title>
        <authorList>
            <person name="Seo B."/>
            <person name="Ko G."/>
        </authorList>
    </citation>
    <scope>NUCLEOTIDE SEQUENCE [LARGE SCALE GENOMIC DNA]</scope>
    <source>
        <strain evidence="1 10">SNUG30017</strain>
    </source>
</reference>
<proteinExistence type="predicted"/>
<dbReference type="EMBL" id="QSHO01000001">
    <property type="protein sequence ID" value="RHC20713.1"/>
    <property type="molecule type" value="Genomic_DNA"/>
</dbReference>
<evidence type="ECO:0000313" key="3">
    <source>
        <dbReference type="EMBL" id="RHC20713.1"/>
    </source>
</evidence>
<evidence type="ECO:0000313" key="10">
    <source>
        <dbReference type="Proteomes" id="UP000479531"/>
    </source>
</evidence>
<dbReference type="Proteomes" id="UP000284051">
    <property type="component" value="Unassembled WGS sequence"/>
</dbReference>
<organism evidence="4 8">
    <name type="scientific">Roseburia intestinalis</name>
    <dbReference type="NCBI Taxonomy" id="166486"/>
    <lineage>
        <taxon>Bacteria</taxon>
        <taxon>Bacillati</taxon>
        <taxon>Bacillota</taxon>
        <taxon>Clostridia</taxon>
        <taxon>Lachnospirales</taxon>
        <taxon>Lachnospiraceae</taxon>
        <taxon>Roseburia</taxon>
    </lineage>
</organism>
<protein>
    <submittedName>
        <fullName evidence="4">Uncharacterized protein</fullName>
    </submittedName>
</protein>
<dbReference type="EMBL" id="QRQN01000001">
    <property type="protein sequence ID" value="RHN12108.1"/>
    <property type="molecule type" value="Genomic_DNA"/>
</dbReference>
<dbReference type="Proteomes" id="UP000284465">
    <property type="component" value="Unassembled WGS sequence"/>
</dbReference>
<name>A0A3R6GZC2_9FIRM</name>
<reference evidence="6 7" key="1">
    <citation type="submission" date="2018-08" db="EMBL/GenBank/DDBJ databases">
        <title>A genome reference for cultivated species of the human gut microbiota.</title>
        <authorList>
            <person name="Zou Y."/>
            <person name="Xue W."/>
            <person name="Luo G."/>
        </authorList>
    </citation>
    <scope>NUCLEOTIDE SEQUENCE [LARGE SCALE GENOMIC DNA]</scope>
    <source>
        <strain evidence="5 7">AF31-21AC</strain>
        <strain evidence="4 8">AM22-21LB</strain>
        <strain evidence="3 6">AM37-1AC</strain>
        <strain evidence="2 9">AM43-11</strain>
    </source>
</reference>
<evidence type="ECO:0000313" key="9">
    <source>
        <dbReference type="Proteomes" id="UP000284465"/>
    </source>
</evidence>
<sequence length="81" mass="9058">MDGAFKTYTSLRCNLTQADLDFLIFGHQNKTDPTLCNLPIKNLKPPFDTRILHSKKQLPALAVKPQSISSKIHQQLGGCLH</sequence>
<dbReference type="EMBL" id="QSFP01000026">
    <property type="protein sequence ID" value="RHA64854.1"/>
    <property type="molecule type" value="Genomic_DNA"/>
</dbReference>
<dbReference type="Proteomes" id="UP000283586">
    <property type="component" value="Unassembled WGS sequence"/>
</dbReference>
<evidence type="ECO:0000313" key="6">
    <source>
        <dbReference type="Proteomes" id="UP000283513"/>
    </source>
</evidence>
<dbReference type="AlphaFoldDB" id="A0A3R6GZC2"/>
<evidence type="ECO:0000313" key="8">
    <source>
        <dbReference type="Proteomes" id="UP000284051"/>
    </source>
</evidence>
<dbReference type="Proteomes" id="UP000479531">
    <property type="component" value="Unassembled WGS sequence"/>
</dbReference>
<gene>
    <name evidence="4" type="ORF">DW264_05740</name>
    <name evidence="3" type="ORF">DW856_00410</name>
    <name evidence="2" type="ORF">DW927_16630</name>
    <name evidence="5" type="ORF">DWZ31_01255</name>
    <name evidence="1" type="ORF">GCK47_12400</name>
</gene>
<evidence type="ECO:0000313" key="5">
    <source>
        <dbReference type="EMBL" id="RHN12108.1"/>
    </source>
</evidence>
<evidence type="ECO:0000313" key="1">
    <source>
        <dbReference type="EMBL" id="MVQ46483.1"/>
    </source>
</evidence>
<dbReference type="EMBL" id="QRID01000004">
    <property type="protein sequence ID" value="RHG29697.1"/>
    <property type="molecule type" value="Genomic_DNA"/>
</dbReference>
<dbReference type="Proteomes" id="UP000283513">
    <property type="component" value="Unassembled WGS sequence"/>
</dbReference>
<comment type="caution">
    <text evidence="4">The sequence shown here is derived from an EMBL/GenBank/DDBJ whole genome shotgun (WGS) entry which is preliminary data.</text>
</comment>